<sequence length="170" mass="19125">MKSFLSEISPILSFLDRIGLVYELSEINSQTFLPGLKLSKGTLIIDLNKLLYPGDILHEAGHLACMPPTIRQEMSDDLAASDLHQGGEMMAIAWSYAACIHLNIDPIVVFHNDGYSAGGKAIIESFKQEIPMGIPLLQWCGMTFDHIQAEKHQTQPFPHMQRWLCEYRPD</sequence>
<name>A0A0C1FWB5_9SPHI</name>
<evidence type="ECO:0000313" key="2">
    <source>
        <dbReference type="Proteomes" id="UP000031246"/>
    </source>
</evidence>
<gene>
    <name evidence="1" type="ORF">OC25_03225</name>
</gene>
<reference evidence="1 2" key="1">
    <citation type="submission" date="2014-10" db="EMBL/GenBank/DDBJ databases">
        <title>Pedobacter Kyungheensis.</title>
        <authorList>
            <person name="Anderson B.M."/>
            <person name="Newman J.D."/>
        </authorList>
    </citation>
    <scope>NUCLEOTIDE SEQUENCE [LARGE SCALE GENOMIC DNA]</scope>
    <source>
        <strain evidence="1 2">KACC 16221</strain>
    </source>
</reference>
<dbReference type="RefSeq" id="WP_039471739.1">
    <property type="nucleotide sequence ID" value="NZ_JSYN01000003.1"/>
</dbReference>
<dbReference type="OrthoDB" id="1441538at2"/>
<evidence type="ECO:0000313" key="1">
    <source>
        <dbReference type="EMBL" id="KIA96123.1"/>
    </source>
</evidence>
<dbReference type="AlphaFoldDB" id="A0A0C1FWB5"/>
<dbReference type="EMBL" id="JSYN01000003">
    <property type="protein sequence ID" value="KIA96123.1"/>
    <property type="molecule type" value="Genomic_DNA"/>
</dbReference>
<organism evidence="1 2">
    <name type="scientific">Pedobacter kyungheensis</name>
    <dbReference type="NCBI Taxonomy" id="1069985"/>
    <lineage>
        <taxon>Bacteria</taxon>
        <taxon>Pseudomonadati</taxon>
        <taxon>Bacteroidota</taxon>
        <taxon>Sphingobacteriia</taxon>
        <taxon>Sphingobacteriales</taxon>
        <taxon>Sphingobacteriaceae</taxon>
        <taxon>Pedobacter</taxon>
    </lineage>
</organism>
<dbReference type="Proteomes" id="UP000031246">
    <property type="component" value="Unassembled WGS sequence"/>
</dbReference>
<keyword evidence="2" id="KW-1185">Reference proteome</keyword>
<comment type="caution">
    <text evidence="1">The sequence shown here is derived from an EMBL/GenBank/DDBJ whole genome shotgun (WGS) entry which is preliminary data.</text>
</comment>
<accession>A0A0C1FWB5</accession>
<proteinExistence type="predicted"/>
<protein>
    <submittedName>
        <fullName evidence="1">Uncharacterized protein</fullName>
    </submittedName>
</protein>